<evidence type="ECO:0000313" key="2">
    <source>
        <dbReference type="EMBL" id="MEN0642055.1"/>
    </source>
</evidence>
<organism evidence="2 3">
    <name type="scientific">Alkalicoccobacillus gibsonii</name>
    <dbReference type="NCBI Taxonomy" id="79881"/>
    <lineage>
        <taxon>Bacteria</taxon>
        <taxon>Bacillati</taxon>
        <taxon>Bacillota</taxon>
        <taxon>Bacilli</taxon>
        <taxon>Bacillales</taxon>
        <taxon>Bacillaceae</taxon>
        <taxon>Alkalicoccobacillus</taxon>
    </lineage>
</organism>
<keyword evidence="3" id="KW-1185">Reference proteome</keyword>
<gene>
    <name evidence="2" type="ORF">MKY91_02615</name>
</gene>
<proteinExistence type="predicted"/>
<dbReference type="SUPFAM" id="SSF53850">
    <property type="entry name" value="Periplasmic binding protein-like II"/>
    <property type="match status" value="1"/>
</dbReference>
<reference evidence="2 3" key="1">
    <citation type="submission" date="2024-03" db="EMBL/GenBank/DDBJ databases">
        <title>Bacilli Hybrid Assemblies.</title>
        <authorList>
            <person name="Kovac J."/>
        </authorList>
    </citation>
    <scope>NUCLEOTIDE SEQUENCE [LARGE SCALE GENOMIC DNA]</scope>
    <source>
        <strain evidence="2 3">FSL R7-0666</strain>
    </source>
</reference>
<dbReference type="PROSITE" id="PS51257">
    <property type="entry name" value="PROKAR_LIPOPROTEIN"/>
    <property type="match status" value="1"/>
</dbReference>
<dbReference type="EMBL" id="JBCITK010000001">
    <property type="protein sequence ID" value="MEN0642055.1"/>
    <property type="molecule type" value="Genomic_DNA"/>
</dbReference>
<dbReference type="PANTHER" id="PTHR43649">
    <property type="entry name" value="ARABINOSE-BINDING PROTEIN-RELATED"/>
    <property type="match status" value="1"/>
</dbReference>
<protein>
    <submittedName>
        <fullName evidence="2">Extracellular solute-binding protein</fullName>
    </submittedName>
</protein>
<dbReference type="Gene3D" id="3.40.190.10">
    <property type="entry name" value="Periplasmic binding protein-like II"/>
    <property type="match status" value="1"/>
</dbReference>
<dbReference type="RefSeq" id="WP_343129213.1">
    <property type="nucleotide sequence ID" value="NZ_JBCITK010000001.1"/>
</dbReference>
<dbReference type="Pfam" id="PF01547">
    <property type="entry name" value="SBP_bac_1"/>
    <property type="match status" value="1"/>
</dbReference>
<dbReference type="InterPro" id="IPR050490">
    <property type="entry name" value="Bact_solute-bd_prot1"/>
</dbReference>
<accession>A0ABU9VDT6</accession>
<dbReference type="InterPro" id="IPR006059">
    <property type="entry name" value="SBP"/>
</dbReference>
<evidence type="ECO:0000313" key="3">
    <source>
        <dbReference type="Proteomes" id="UP001418796"/>
    </source>
</evidence>
<evidence type="ECO:0000256" key="1">
    <source>
        <dbReference type="SAM" id="SignalP"/>
    </source>
</evidence>
<keyword evidence="1" id="KW-0732">Signal</keyword>
<feature type="chain" id="PRO_5047025070" evidence="1">
    <location>
        <begin position="22"/>
        <end position="142"/>
    </location>
</feature>
<name>A0ABU9VDT6_9BACI</name>
<dbReference type="Proteomes" id="UP001418796">
    <property type="component" value="Unassembled WGS sequence"/>
</dbReference>
<comment type="caution">
    <text evidence="2">The sequence shown here is derived from an EMBL/GenBank/DDBJ whole genome shotgun (WGS) entry which is preliminary data.</text>
</comment>
<sequence>MNIKRKYVGTLAIVLAGGIIAGCSETTSPGDGDVVTLDFLTFADPAQLKVYQRAVHAFHELHGDEIQVKLTGLSTDNYTQTLTTRLQGSEGPDIFYVQDFSMSTFVQGGAALPLDEFLEGPDSYVGKEDFPDDIWVRLIKMA</sequence>
<feature type="signal peptide" evidence="1">
    <location>
        <begin position="1"/>
        <end position="21"/>
    </location>
</feature>
<dbReference type="PANTHER" id="PTHR43649:SF12">
    <property type="entry name" value="DIACETYLCHITOBIOSE BINDING PROTEIN DASA"/>
    <property type="match status" value="1"/>
</dbReference>